<feature type="chain" id="PRO_5046172378" evidence="1">
    <location>
        <begin position="30"/>
        <end position="94"/>
    </location>
</feature>
<evidence type="ECO:0000313" key="3">
    <source>
        <dbReference type="Proteomes" id="UP001061298"/>
    </source>
</evidence>
<keyword evidence="3" id="KW-1185">Reference proteome</keyword>
<dbReference type="RefSeq" id="WP_263232186.1">
    <property type="nucleotide sequence ID" value="NZ_CP106793.1"/>
</dbReference>
<proteinExistence type="predicted"/>
<gene>
    <name evidence="2" type="ORF">N8I84_27620</name>
</gene>
<name>A0ABY6E5T9_9ACTN</name>
<reference evidence="2" key="1">
    <citation type="submission" date="2022-10" db="EMBL/GenBank/DDBJ databases">
        <authorList>
            <person name="Mo P."/>
        </authorList>
    </citation>
    <scope>NUCLEOTIDE SEQUENCE</scope>
    <source>
        <strain evidence="2">HUAS 13-4</strain>
    </source>
</reference>
<sequence>MRKLFAAGPLVATAVAALLSFGAAAPAEAASGWAAHVQCTKMRISDNTAHGFVQGHGEAKTQPDAWKAAIKNANDQMPTGYRAKHCTKKTITRI</sequence>
<keyword evidence="1" id="KW-0732">Signal</keyword>
<organism evidence="2 3">
    <name type="scientific">Streptomyces cynarae</name>
    <dbReference type="NCBI Taxonomy" id="2981134"/>
    <lineage>
        <taxon>Bacteria</taxon>
        <taxon>Bacillati</taxon>
        <taxon>Actinomycetota</taxon>
        <taxon>Actinomycetes</taxon>
        <taxon>Kitasatosporales</taxon>
        <taxon>Streptomycetaceae</taxon>
        <taxon>Streptomyces</taxon>
    </lineage>
</organism>
<evidence type="ECO:0000313" key="2">
    <source>
        <dbReference type="EMBL" id="UXY22055.1"/>
    </source>
</evidence>
<accession>A0ABY6E5T9</accession>
<dbReference type="Proteomes" id="UP001061298">
    <property type="component" value="Chromosome"/>
</dbReference>
<protein>
    <submittedName>
        <fullName evidence="2">Uncharacterized protein</fullName>
    </submittedName>
</protein>
<dbReference type="EMBL" id="CP106793">
    <property type="protein sequence ID" value="UXY22055.1"/>
    <property type="molecule type" value="Genomic_DNA"/>
</dbReference>
<evidence type="ECO:0000256" key="1">
    <source>
        <dbReference type="SAM" id="SignalP"/>
    </source>
</evidence>
<feature type="signal peptide" evidence="1">
    <location>
        <begin position="1"/>
        <end position="29"/>
    </location>
</feature>